<dbReference type="SUPFAM" id="SSF53335">
    <property type="entry name" value="S-adenosyl-L-methionine-dependent methyltransferases"/>
    <property type="match status" value="1"/>
</dbReference>
<name>A0ABQ2IL28_9BACT</name>
<dbReference type="PANTHER" id="PTHR39963:SF1">
    <property type="entry name" value="MNMC-LIKE METHYLTRANSFERASE DOMAIN-CONTAINING PROTEIN"/>
    <property type="match status" value="1"/>
</dbReference>
<comment type="caution">
    <text evidence="2">The sequence shown here is derived from an EMBL/GenBank/DDBJ whole genome shotgun (WGS) entry which is preliminary data.</text>
</comment>
<dbReference type="Proteomes" id="UP000632339">
    <property type="component" value="Unassembled WGS sequence"/>
</dbReference>
<dbReference type="InterPro" id="IPR008471">
    <property type="entry name" value="MnmC-like_methylTransf"/>
</dbReference>
<accession>A0ABQ2IL28</accession>
<reference evidence="3" key="1">
    <citation type="journal article" date="2019" name="Int. J. Syst. Evol. Microbiol.">
        <title>The Global Catalogue of Microorganisms (GCM) 10K type strain sequencing project: providing services to taxonomists for standard genome sequencing and annotation.</title>
        <authorList>
            <consortium name="The Broad Institute Genomics Platform"/>
            <consortium name="The Broad Institute Genome Sequencing Center for Infectious Disease"/>
            <person name="Wu L."/>
            <person name="Ma J."/>
        </authorList>
    </citation>
    <scope>NUCLEOTIDE SEQUENCE [LARGE SCALE GENOMIC DNA]</scope>
    <source>
        <strain evidence="3">CGMCC 1.6375</strain>
    </source>
</reference>
<dbReference type="NCBIfam" id="NF033855">
    <property type="entry name" value="tRNA_MNMC2"/>
    <property type="match status" value="1"/>
</dbReference>
<protein>
    <recommendedName>
        <fullName evidence="1">MnmC-like methyltransferase domain-containing protein</fullName>
    </recommendedName>
</protein>
<gene>
    <name evidence="2" type="ORF">GCM10010967_59020</name>
</gene>
<dbReference type="InterPro" id="IPR047785">
    <property type="entry name" value="tRNA_MNMC2"/>
</dbReference>
<dbReference type="Pfam" id="PF05430">
    <property type="entry name" value="Methyltransf_30"/>
    <property type="match status" value="1"/>
</dbReference>
<organism evidence="2 3">
    <name type="scientific">Dyadobacter beijingensis</name>
    <dbReference type="NCBI Taxonomy" id="365489"/>
    <lineage>
        <taxon>Bacteria</taxon>
        <taxon>Pseudomonadati</taxon>
        <taxon>Bacteroidota</taxon>
        <taxon>Cytophagia</taxon>
        <taxon>Cytophagales</taxon>
        <taxon>Spirosomataceae</taxon>
        <taxon>Dyadobacter</taxon>
    </lineage>
</organism>
<dbReference type="EMBL" id="BMLI01000005">
    <property type="protein sequence ID" value="GGN14745.1"/>
    <property type="molecule type" value="Genomic_DNA"/>
</dbReference>
<evidence type="ECO:0000313" key="3">
    <source>
        <dbReference type="Proteomes" id="UP000632339"/>
    </source>
</evidence>
<dbReference type="PANTHER" id="PTHR39963">
    <property type="entry name" value="SLL0983 PROTEIN"/>
    <property type="match status" value="1"/>
</dbReference>
<keyword evidence="3" id="KW-1185">Reference proteome</keyword>
<dbReference type="Gene3D" id="3.40.50.150">
    <property type="entry name" value="Vaccinia Virus protein VP39"/>
    <property type="match status" value="1"/>
</dbReference>
<feature type="domain" description="MnmC-like methyltransferase" evidence="1">
    <location>
        <begin position="151"/>
        <end position="224"/>
    </location>
</feature>
<proteinExistence type="predicted"/>
<evidence type="ECO:0000259" key="1">
    <source>
        <dbReference type="Pfam" id="PF05430"/>
    </source>
</evidence>
<dbReference type="InterPro" id="IPR029063">
    <property type="entry name" value="SAM-dependent_MTases_sf"/>
</dbReference>
<sequence>MAKQISGHLERFIITEDGSHSLFSAQFKQQYHSLQGALNESEHIYINLGLRPVLENASGPVHVFEMGFGTGLNAFLAWKLADSLQKQVFYNSVEAYPVSPLEASQLNYEEATGETGFMQLHNAPWGKETAISPFFHLQKEITALQDFTSERFFDVVFYDAFDPRAQPELWTAEIFTKIAAQTRRGGVLVTYSSKGIVKRALTAGGFKVERHKGPGRKTHVLKAIRI</sequence>
<evidence type="ECO:0000313" key="2">
    <source>
        <dbReference type="EMBL" id="GGN14745.1"/>
    </source>
</evidence>